<feature type="region of interest" description="Disordered" evidence="1">
    <location>
        <begin position="1"/>
        <end position="20"/>
    </location>
</feature>
<dbReference type="AlphaFoldDB" id="A0A3R8T8C6"/>
<evidence type="ECO:0000256" key="1">
    <source>
        <dbReference type="SAM" id="MobiDB-lite"/>
    </source>
</evidence>
<feature type="transmembrane region" description="Helical" evidence="2">
    <location>
        <begin position="30"/>
        <end position="49"/>
    </location>
</feature>
<dbReference type="RefSeq" id="WP_125245536.1">
    <property type="nucleotide sequence ID" value="NZ_RSED01000034.1"/>
</dbReference>
<keyword evidence="2" id="KW-0812">Transmembrane</keyword>
<name>A0A3R8T8C6_9BURK</name>
<accession>A0A3R8T8C6</accession>
<evidence type="ECO:0000313" key="3">
    <source>
        <dbReference type="EMBL" id="RRS00030.1"/>
    </source>
</evidence>
<organism evidence="3 4">
    <name type="scientific">Aquabacterium soli</name>
    <dbReference type="NCBI Taxonomy" id="2493092"/>
    <lineage>
        <taxon>Bacteria</taxon>
        <taxon>Pseudomonadati</taxon>
        <taxon>Pseudomonadota</taxon>
        <taxon>Betaproteobacteria</taxon>
        <taxon>Burkholderiales</taxon>
        <taxon>Aquabacterium</taxon>
    </lineage>
</organism>
<keyword evidence="2" id="KW-0472">Membrane</keyword>
<dbReference type="EMBL" id="RSED01000034">
    <property type="protein sequence ID" value="RRS00030.1"/>
    <property type="molecule type" value="Genomic_DNA"/>
</dbReference>
<gene>
    <name evidence="3" type="ORF">EIP75_22980</name>
</gene>
<proteinExistence type="predicted"/>
<keyword evidence="4" id="KW-1185">Reference proteome</keyword>
<protein>
    <submittedName>
        <fullName evidence="3">Uncharacterized protein</fullName>
    </submittedName>
</protein>
<dbReference type="Proteomes" id="UP000269265">
    <property type="component" value="Unassembled WGS sequence"/>
</dbReference>
<evidence type="ECO:0000313" key="4">
    <source>
        <dbReference type="Proteomes" id="UP000269265"/>
    </source>
</evidence>
<sequence length="87" mass="8924">MAHSHFELSSLPQDTPVGGERPVTLEKAGVVLGFLAGLGVGVGAVYDALQSTGLPQWSSTAATLAVVAVFTWAGLRAAGHLGRLLNR</sequence>
<feature type="transmembrane region" description="Helical" evidence="2">
    <location>
        <begin position="61"/>
        <end position="79"/>
    </location>
</feature>
<evidence type="ECO:0000256" key="2">
    <source>
        <dbReference type="SAM" id="Phobius"/>
    </source>
</evidence>
<reference evidence="3 4" key="1">
    <citation type="submission" date="2018-12" db="EMBL/GenBank/DDBJ databases">
        <title>The whole draft genome of Aquabacterium sp. SJQ9.</title>
        <authorList>
            <person name="Sun L."/>
            <person name="Gao X."/>
            <person name="Chen W."/>
            <person name="Huang K."/>
        </authorList>
    </citation>
    <scope>NUCLEOTIDE SEQUENCE [LARGE SCALE GENOMIC DNA]</scope>
    <source>
        <strain evidence="3 4">SJQ9</strain>
    </source>
</reference>
<keyword evidence="2" id="KW-1133">Transmembrane helix</keyword>
<comment type="caution">
    <text evidence="3">The sequence shown here is derived from an EMBL/GenBank/DDBJ whole genome shotgun (WGS) entry which is preliminary data.</text>
</comment>